<dbReference type="InterPro" id="IPR001789">
    <property type="entry name" value="Sig_transdc_resp-reg_receiver"/>
</dbReference>
<feature type="domain" description="Response regulatory" evidence="8">
    <location>
        <begin position="3"/>
        <end position="114"/>
    </location>
</feature>
<sequence>MNKILLIEDDRQISDSIKSFLDSKGYQTTTAYSYTEAITKLDENFDLAILDLNLPDESGIILLKKLKDRNTRVIIATVKDDENFIVEALDKGADDYLTKPFNLSVLRARIDASLRTIPIKVGNKIEVGECVLDLDKAIIFYESKQVDFTSLEYEVMSLFIKNPNRIFTREQLLERFWENKNQFVNDNTLTATIRRIRNKTSKTLLKTVRGIGYRMEIL</sequence>
<dbReference type="RefSeq" id="WP_004820686.1">
    <property type="nucleotide sequence ID" value="NZ_UGTH01000001.1"/>
</dbReference>
<dbReference type="Gene3D" id="3.40.50.2300">
    <property type="match status" value="1"/>
</dbReference>
<dbReference type="Pfam" id="PF00486">
    <property type="entry name" value="Trans_reg_C"/>
    <property type="match status" value="1"/>
</dbReference>
<name>A0A379DCP6_9FIRM</name>
<evidence type="ECO:0000256" key="1">
    <source>
        <dbReference type="ARBA" id="ARBA00022553"/>
    </source>
</evidence>
<feature type="DNA-binding region" description="OmpR/PhoB-type" evidence="7">
    <location>
        <begin position="122"/>
        <end position="217"/>
    </location>
</feature>
<feature type="domain" description="OmpR/PhoB-type" evidence="9">
    <location>
        <begin position="122"/>
        <end position="217"/>
    </location>
</feature>
<dbReference type="InterPro" id="IPR011006">
    <property type="entry name" value="CheY-like_superfamily"/>
</dbReference>
<dbReference type="InterPro" id="IPR001867">
    <property type="entry name" value="OmpR/PhoB-type_DNA-bd"/>
</dbReference>
<dbReference type="GO" id="GO:0006355">
    <property type="term" value="P:regulation of DNA-templated transcription"/>
    <property type="evidence" value="ECO:0007669"/>
    <property type="project" value="InterPro"/>
</dbReference>
<dbReference type="GO" id="GO:0032993">
    <property type="term" value="C:protein-DNA complex"/>
    <property type="evidence" value="ECO:0007669"/>
    <property type="project" value="TreeGrafter"/>
</dbReference>
<dbReference type="InterPro" id="IPR036388">
    <property type="entry name" value="WH-like_DNA-bd_sf"/>
</dbReference>
<dbReference type="CDD" id="cd00383">
    <property type="entry name" value="trans_reg_C"/>
    <property type="match status" value="1"/>
</dbReference>
<reference evidence="10 11" key="1">
    <citation type="submission" date="2018-06" db="EMBL/GenBank/DDBJ databases">
        <authorList>
            <consortium name="Pathogen Informatics"/>
            <person name="Doyle S."/>
        </authorList>
    </citation>
    <scope>NUCLEOTIDE SEQUENCE [LARGE SCALE GENOMIC DNA]</scope>
    <source>
        <strain evidence="10 11">NCTC11088</strain>
    </source>
</reference>
<dbReference type="Pfam" id="PF00072">
    <property type="entry name" value="Response_reg"/>
    <property type="match status" value="1"/>
</dbReference>
<proteinExistence type="predicted"/>
<keyword evidence="1 6" id="KW-0597">Phosphoprotein</keyword>
<dbReference type="AlphaFoldDB" id="A0A379DCP6"/>
<keyword evidence="2" id="KW-0902">Two-component regulatory system</keyword>
<evidence type="ECO:0000313" key="11">
    <source>
        <dbReference type="Proteomes" id="UP000254777"/>
    </source>
</evidence>
<evidence type="ECO:0000256" key="2">
    <source>
        <dbReference type="ARBA" id="ARBA00023012"/>
    </source>
</evidence>
<dbReference type="PROSITE" id="PS51755">
    <property type="entry name" value="OMPR_PHOB"/>
    <property type="match status" value="1"/>
</dbReference>
<dbReference type="GO" id="GO:0005829">
    <property type="term" value="C:cytosol"/>
    <property type="evidence" value="ECO:0007669"/>
    <property type="project" value="TreeGrafter"/>
</dbReference>
<dbReference type="InterPro" id="IPR039420">
    <property type="entry name" value="WalR-like"/>
</dbReference>
<dbReference type="PANTHER" id="PTHR48111">
    <property type="entry name" value="REGULATOR OF RPOS"/>
    <property type="match status" value="1"/>
</dbReference>
<dbReference type="Gene3D" id="1.10.10.10">
    <property type="entry name" value="Winged helix-like DNA-binding domain superfamily/Winged helix DNA-binding domain"/>
    <property type="match status" value="1"/>
</dbReference>
<dbReference type="GO" id="GO:0000976">
    <property type="term" value="F:transcription cis-regulatory region binding"/>
    <property type="evidence" value="ECO:0007669"/>
    <property type="project" value="TreeGrafter"/>
</dbReference>
<dbReference type="GO" id="GO:0000156">
    <property type="term" value="F:phosphorelay response regulator activity"/>
    <property type="evidence" value="ECO:0007669"/>
    <property type="project" value="TreeGrafter"/>
</dbReference>
<evidence type="ECO:0000259" key="9">
    <source>
        <dbReference type="PROSITE" id="PS51755"/>
    </source>
</evidence>
<evidence type="ECO:0000256" key="6">
    <source>
        <dbReference type="PROSITE-ProRule" id="PRU00169"/>
    </source>
</evidence>
<dbReference type="EMBL" id="UGTH01000001">
    <property type="protein sequence ID" value="SUB75033.1"/>
    <property type="molecule type" value="Genomic_DNA"/>
</dbReference>
<organism evidence="10 11">
    <name type="scientific">Peptoniphilus indolicus</name>
    <dbReference type="NCBI Taxonomy" id="33030"/>
    <lineage>
        <taxon>Bacteria</taxon>
        <taxon>Bacillati</taxon>
        <taxon>Bacillota</taxon>
        <taxon>Tissierellia</taxon>
        <taxon>Tissierellales</taxon>
        <taxon>Peptoniphilaceae</taxon>
        <taxon>Peptoniphilus</taxon>
    </lineage>
</organism>
<evidence type="ECO:0000256" key="4">
    <source>
        <dbReference type="ARBA" id="ARBA00023125"/>
    </source>
</evidence>
<dbReference type="PROSITE" id="PS50110">
    <property type="entry name" value="RESPONSE_REGULATORY"/>
    <property type="match status" value="1"/>
</dbReference>
<feature type="modified residue" description="4-aspartylphosphate" evidence="6">
    <location>
        <position position="51"/>
    </location>
</feature>
<accession>A0A379DCP6</accession>
<dbReference type="SUPFAM" id="SSF52172">
    <property type="entry name" value="CheY-like"/>
    <property type="match status" value="1"/>
</dbReference>
<keyword evidence="5" id="KW-0804">Transcription</keyword>
<evidence type="ECO:0000313" key="10">
    <source>
        <dbReference type="EMBL" id="SUB75033.1"/>
    </source>
</evidence>
<evidence type="ECO:0000259" key="8">
    <source>
        <dbReference type="PROSITE" id="PS50110"/>
    </source>
</evidence>
<keyword evidence="4 7" id="KW-0238">DNA-binding</keyword>
<gene>
    <name evidence="10" type="primary">phoB_1</name>
    <name evidence="10" type="ORF">NCTC11088_00795</name>
</gene>
<dbReference type="PANTHER" id="PTHR48111:SF40">
    <property type="entry name" value="PHOSPHATE REGULON TRANSCRIPTIONAL REGULATORY PROTEIN PHOB"/>
    <property type="match status" value="1"/>
</dbReference>
<dbReference type="SMART" id="SM00448">
    <property type="entry name" value="REC"/>
    <property type="match status" value="1"/>
</dbReference>
<dbReference type="SMART" id="SM00862">
    <property type="entry name" value="Trans_reg_C"/>
    <property type="match status" value="1"/>
</dbReference>
<keyword evidence="3" id="KW-0805">Transcription regulation</keyword>
<evidence type="ECO:0000256" key="7">
    <source>
        <dbReference type="PROSITE-ProRule" id="PRU01091"/>
    </source>
</evidence>
<evidence type="ECO:0000256" key="3">
    <source>
        <dbReference type="ARBA" id="ARBA00023015"/>
    </source>
</evidence>
<protein>
    <submittedName>
        <fullName evidence="10">Phosphate regulon transcriptional regulatory protein phoB</fullName>
    </submittedName>
</protein>
<dbReference type="Proteomes" id="UP000254777">
    <property type="component" value="Unassembled WGS sequence"/>
</dbReference>
<evidence type="ECO:0000256" key="5">
    <source>
        <dbReference type="ARBA" id="ARBA00023163"/>
    </source>
</evidence>